<evidence type="ECO:0000259" key="2">
    <source>
        <dbReference type="PROSITE" id="PS50191"/>
    </source>
</evidence>
<gene>
    <name evidence="3" type="ORF">N7456_012368</name>
</gene>
<evidence type="ECO:0000313" key="4">
    <source>
        <dbReference type="Proteomes" id="UP001149165"/>
    </source>
</evidence>
<dbReference type="Gene3D" id="3.40.525.10">
    <property type="entry name" value="CRAL-TRIO lipid binding domain"/>
    <property type="match status" value="1"/>
</dbReference>
<dbReference type="Pfam" id="PF03765">
    <property type="entry name" value="CRAL_TRIO_N"/>
    <property type="match status" value="1"/>
</dbReference>
<feature type="region of interest" description="Disordered" evidence="1">
    <location>
        <begin position="148"/>
        <end position="192"/>
    </location>
</feature>
<dbReference type="Proteomes" id="UP001149165">
    <property type="component" value="Unassembled WGS sequence"/>
</dbReference>
<dbReference type="SUPFAM" id="SSF46938">
    <property type="entry name" value="CRAL/TRIO N-terminal domain"/>
    <property type="match status" value="1"/>
</dbReference>
<sequence>MRACSILRRRIHSSAQFVQRAQIFPDGPRLRSHPLARQYSTYPRPEPPTETSSFWITFTLLAVGGGAWIHHYLQPSEKPSDLPSRPRLSPHGQDPFLGIIDTLQTMPGEPAPGFIGNITSEQEAKLQELWILTLKVFGVPLDALEASSGATSEAAPPGPSQDKKKPAKRGWGLFGRSTEDDDNDSKSVSSASGITTSLSNLDVADGDDKYGQSKEFQQALESMKPEDIRTAFWNLVKHDNPDALLLRFLRARKWDVKKALVMMISTMRWRLQEMHVDDDIMANGEALALKQSQGSDPKEKKKGDDFLFQMRKGKSFLHGVDRAGRPICVVRVRLHKANEQDAEGLERFTVYTIETARLLLAPPVETATIVFDMTDFSIANMDYTPVKFMIKCFEANYPESLGAVLIHKAPWLFSSIWGIIKGWLDPVVAAKIHFTKNRHDLEKFIAPGQIMKELEGDEDWEYKYVELKEGENIKMEDTETRDRLIAERQELAKEIQDLTVEWLRASIKKETDASSAAKEKRSALIDQLRKQYWELDPYIRTRSLYDRLNIIQDHGKIQFYPDAEKGENKSASGDAE</sequence>
<dbReference type="SMART" id="SM01100">
    <property type="entry name" value="CRAL_TRIO_N"/>
    <property type="match status" value="1"/>
</dbReference>
<dbReference type="Pfam" id="PF00650">
    <property type="entry name" value="CRAL_TRIO"/>
    <property type="match status" value="1"/>
</dbReference>
<dbReference type="AlphaFoldDB" id="A0A9W9EVE2"/>
<evidence type="ECO:0000313" key="3">
    <source>
        <dbReference type="EMBL" id="KAJ5088752.1"/>
    </source>
</evidence>
<dbReference type="InterPro" id="IPR011074">
    <property type="entry name" value="CRAL/TRIO_N_dom"/>
</dbReference>
<organism evidence="3 4">
    <name type="scientific">Penicillium angulare</name>
    <dbReference type="NCBI Taxonomy" id="116970"/>
    <lineage>
        <taxon>Eukaryota</taxon>
        <taxon>Fungi</taxon>
        <taxon>Dikarya</taxon>
        <taxon>Ascomycota</taxon>
        <taxon>Pezizomycotina</taxon>
        <taxon>Eurotiomycetes</taxon>
        <taxon>Eurotiomycetidae</taxon>
        <taxon>Eurotiales</taxon>
        <taxon>Aspergillaceae</taxon>
        <taxon>Penicillium</taxon>
    </lineage>
</organism>
<keyword evidence="4" id="KW-1185">Reference proteome</keyword>
<dbReference type="SUPFAM" id="SSF52087">
    <property type="entry name" value="CRAL/TRIO domain"/>
    <property type="match status" value="1"/>
</dbReference>
<feature type="domain" description="CRAL-TRIO" evidence="2">
    <location>
        <begin position="317"/>
        <end position="462"/>
    </location>
</feature>
<proteinExistence type="predicted"/>
<dbReference type="SMART" id="SM00516">
    <property type="entry name" value="SEC14"/>
    <property type="match status" value="1"/>
</dbReference>
<dbReference type="PROSITE" id="PS50191">
    <property type="entry name" value="CRAL_TRIO"/>
    <property type="match status" value="1"/>
</dbReference>
<evidence type="ECO:0000256" key="1">
    <source>
        <dbReference type="SAM" id="MobiDB-lite"/>
    </source>
</evidence>
<dbReference type="CDD" id="cd00170">
    <property type="entry name" value="SEC14"/>
    <property type="match status" value="1"/>
</dbReference>
<dbReference type="PANTHER" id="PTHR46590">
    <property type="entry name" value="PHOSPHATIDYLINOSITOL TRANSFER PROTEIN CSR1-RELATED"/>
    <property type="match status" value="1"/>
</dbReference>
<dbReference type="OrthoDB" id="43460at2759"/>
<reference evidence="3" key="1">
    <citation type="submission" date="2022-11" db="EMBL/GenBank/DDBJ databases">
        <authorList>
            <person name="Petersen C."/>
        </authorList>
    </citation>
    <scope>NUCLEOTIDE SEQUENCE</scope>
    <source>
        <strain evidence="3">IBT 30069</strain>
    </source>
</reference>
<comment type="caution">
    <text evidence="3">The sequence shown here is derived from an EMBL/GenBank/DDBJ whole genome shotgun (WGS) entry which is preliminary data.</text>
</comment>
<dbReference type="InterPro" id="IPR001251">
    <property type="entry name" value="CRAL-TRIO_dom"/>
</dbReference>
<dbReference type="EMBL" id="JAPQKH010000007">
    <property type="protein sequence ID" value="KAJ5088752.1"/>
    <property type="molecule type" value="Genomic_DNA"/>
</dbReference>
<dbReference type="InterPro" id="IPR036865">
    <property type="entry name" value="CRAL-TRIO_dom_sf"/>
</dbReference>
<dbReference type="PANTHER" id="PTHR46590:SF1">
    <property type="entry name" value="PHOSPHATIDYLINOSITOL TRANSFER PROTEIN CSR1"/>
    <property type="match status" value="1"/>
</dbReference>
<dbReference type="InterPro" id="IPR052432">
    <property type="entry name" value="PITP/CRAL-TRIO"/>
</dbReference>
<protein>
    <recommendedName>
        <fullName evidence="2">CRAL-TRIO domain-containing protein</fullName>
    </recommendedName>
</protein>
<dbReference type="InterPro" id="IPR036273">
    <property type="entry name" value="CRAL/TRIO_N_dom_sf"/>
</dbReference>
<name>A0A9W9EVE2_9EURO</name>
<reference evidence="3" key="2">
    <citation type="journal article" date="2023" name="IMA Fungus">
        <title>Comparative genomic study of the Penicillium genus elucidates a diverse pangenome and 15 lateral gene transfer events.</title>
        <authorList>
            <person name="Petersen C."/>
            <person name="Sorensen T."/>
            <person name="Nielsen M.R."/>
            <person name="Sondergaard T.E."/>
            <person name="Sorensen J.L."/>
            <person name="Fitzpatrick D.A."/>
            <person name="Frisvad J.C."/>
            <person name="Nielsen K.L."/>
        </authorList>
    </citation>
    <scope>NUCLEOTIDE SEQUENCE</scope>
    <source>
        <strain evidence="3">IBT 30069</strain>
    </source>
</reference>
<accession>A0A9W9EVE2</accession>